<proteinExistence type="predicted"/>
<organism evidence="1 2">
    <name type="scientific">Smallanthus sonchifolius</name>
    <dbReference type="NCBI Taxonomy" id="185202"/>
    <lineage>
        <taxon>Eukaryota</taxon>
        <taxon>Viridiplantae</taxon>
        <taxon>Streptophyta</taxon>
        <taxon>Embryophyta</taxon>
        <taxon>Tracheophyta</taxon>
        <taxon>Spermatophyta</taxon>
        <taxon>Magnoliopsida</taxon>
        <taxon>eudicotyledons</taxon>
        <taxon>Gunneridae</taxon>
        <taxon>Pentapetalae</taxon>
        <taxon>asterids</taxon>
        <taxon>campanulids</taxon>
        <taxon>Asterales</taxon>
        <taxon>Asteraceae</taxon>
        <taxon>Asteroideae</taxon>
        <taxon>Heliantheae alliance</taxon>
        <taxon>Millerieae</taxon>
        <taxon>Smallanthus</taxon>
    </lineage>
</organism>
<protein>
    <submittedName>
        <fullName evidence="1">Uncharacterized protein</fullName>
    </submittedName>
</protein>
<evidence type="ECO:0000313" key="1">
    <source>
        <dbReference type="EMBL" id="KAI3744517.1"/>
    </source>
</evidence>
<reference evidence="2" key="1">
    <citation type="journal article" date="2022" name="Mol. Ecol. Resour.">
        <title>The genomes of chicory, endive, great burdock and yacon provide insights into Asteraceae palaeo-polyploidization history and plant inulin production.</title>
        <authorList>
            <person name="Fan W."/>
            <person name="Wang S."/>
            <person name="Wang H."/>
            <person name="Wang A."/>
            <person name="Jiang F."/>
            <person name="Liu H."/>
            <person name="Zhao H."/>
            <person name="Xu D."/>
            <person name="Zhang Y."/>
        </authorList>
    </citation>
    <scope>NUCLEOTIDE SEQUENCE [LARGE SCALE GENOMIC DNA]</scope>
    <source>
        <strain evidence="2">cv. Yunnan</strain>
    </source>
</reference>
<gene>
    <name evidence="1" type="ORF">L1987_57600</name>
</gene>
<comment type="caution">
    <text evidence="1">The sequence shown here is derived from an EMBL/GenBank/DDBJ whole genome shotgun (WGS) entry which is preliminary data.</text>
</comment>
<name>A0ACB9DD51_9ASTR</name>
<dbReference type="Proteomes" id="UP001056120">
    <property type="component" value="Linkage Group LG19"/>
</dbReference>
<reference evidence="1 2" key="2">
    <citation type="journal article" date="2022" name="Mol. Ecol. Resour.">
        <title>The genomes of chicory, endive, great burdock and yacon provide insights into Asteraceae paleo-polyploidization history and plant inulin production.</title>
        <authorList>
            <person name="Fan W."/>
            <person name="Wang S."/>
            <person name="Wang H."/>
            <person name="Wang A."/>
            <person name="Jiang F."/>
            <person name="Liu H."/>
            <person name="Zhao H."/>
            <person name="Xu D."/>
            <person name="Zhang Y."/>
        </authorList>
    </citation>
    <scope>NUCLEOTIDE SEQUENCE [LARGE SCALE GENOMIC DNA]</scope>
    <source>
        <strain evidence="2">cv. Yunnan</strain>
        <tissue evidence="1">Leaves</tissue>
    </source>
</reference>
<dbReference type="EMBL" id="CM042036">
    <property type="protein sequence ID" value="KAI3744517.1"/>
    <property type="molecule type" value="Genomic_DNA"/>
</dbReference>
<accession>A0ACB9DD51</accession>
<keyword evidence="2" id="KW-1185">Reference proteome</keyword>
<sequence length="81" mass="8664">MVPIDAIAPPAIKPSIAPKKLARKHFHKRSSKTDSGDAFANKDGGGFLGNPNGKRESTGTGVFLPRQIGAPTDIRKKRGVW</sequence>
<evidence type="ECO:0000313" key="2">
    <source>
        <dbReference type="Proteomes" id="UP001056120"/>
    </source>
</evidence>